<dbReference type="PANTHER" id="PTHR21039:SF0">
    <property type="entry name" value="HISTIDINOL-PHOSPHATASE"/>
    <property type="match status" value="1"/>
</dbReference>
<dbReference type="PANTHER" id="PTHR21039">
    <property type="entry name" value="HISTIDINOL PHOSPHATASE-RELATED"/>
    <property type="match status" value="1"/>
</dbReference>
<keyword evidence="5" id="KW-0378">Hydrolase</keyword>
<comment type="caution">
    <text evidence="9">The sequence shown here is derived from an EMBL/GenBank/DDBJ whole genome shotgun (WGS) entry which is preliminary data.</text>
</comment>
<dbReference type="InterPro" id="IPR016195">
    <property type="entry name" value="Pol/histidinol_Pase-like"/>
</dbReference>
<comment type="catalytic activity">
    <reaction evidence="7">
        <text>L-histidinol phosphate + H2O = L-histidinol + phosphate</text>
        <dbReference type="Rhea" id="RHEA:14465"/>
        <dbReference type="ChEBI" id="CHEBI:15377"/>
        <dbReference type="ChEBI" id="CHEBI:43474"/>
        <dbReference type="ChEBI" id="CHEBI:57699"/>
        <dbReference type="ChEBI" id="CHEBI:57980"/>
        <dbReference type="EC" id="3.1.3.15"/>
    </reaction>
</comment>
<dbReference type="InterPro" id="IPR004013">
    <property type="entry name" value="PHP_dom"/>
</dbReference>
<evidence type="ECO:0000313" key="9">
    <source>
        <dbReference type="EMBL" id="MPL79040.1"/>
    </source>
</evidence>
<dbReference type="GO" id="GO:0005737">
    <property type="term" value="C:cytoplasm"/>
    <property type="evidence" value="ECO:0007669"/>
    <property type="project" value="TreeGrafter"/>
</dbReference>
<sequence length="282" mass="32032">MNTLHNYHTHTHYSDGSSAPLEYIGEAIRQGFTALGFSEHSVLPFENTFALKPGSEVAYTSEIRKLRETYSDRIEVLLALEADYIPCISTGFEKLKQSLGLDYIIGSVHLIGDSYPDNLWFIDGPKREIYDEGLKQFYNGDIRRAVTAYWHQINSMLENESFAIIGHLDKIKMHNQGRWFREDAKWYAGLVNETLALIAEKEVIVEVNTRGIYKGRSDSLFPGETILRIIRERNIPVTISSDAHQPSEISLMFGQAEEVLKKCGIRSVSRYHAGSWLEAGIV</sequence>
<dbReference type="Gene3D" id="3.20.20.140">
    <property type="entry name" value="Metal-dependent hydrolases"/>
    <property type="match status" value="1"/>
</dbReference>
<gene>
    <name evidence="9" type="ORF">SDC9_24914</name>
</gene>
<evidence type="ECO:0000256" key="3">
    <source>
        <dbReference type="ARBA" id="ARBA00013085"/>
    </source>
</evidence>
<evidence type="ECO:0000256" key="2">
    <source>
        <dbReference type="ARBA" id="ARBA00009152"/>
    </source>
</evidence>
<evidence type="ECO:0000256" key="5">
    <source>
        <dbReference type="ARBA" id="ARBA00022801"/>
    </source>
</evidence>
<name>A0A644UJF9_9ZZZZ</name>
<dbReference type="UniPathway" id="UPA00031">
    <property type="reaction ID" value="UER00013"/>
</dbReference>
<reference evidence="9" key="1">
    <citation type="submission" date="2019-08" db="EMBL/GenBank/DDBJ databases">
        <authorList>
            <person name="Kucharzyk K."/>
            <person name="Murdoch R.W."/>
            <person name="Higgins S."/>
            <person name="Loffler F."/>
        </authorList>
    </citation>
    <scope>NUCLEOTIDE SEQUENCE</scope>
</reference>
<evidence type="ECO:0000256" key="4">
    <source>
        <dbReference type="ARBA" id="ARBA00022605"/>
    </source>
</evidence>
<organism evidence="9">
    <name type="scientific">bioreactor metagenome</name>
    <dbReference type="NCBI Taxonomy" id="1076179"/>
    <lineage>
        <taxon>unclassified sequences</taxon>
        <taxon>metagenomes</taxon>
        <taxon>ecological metagenomes</taxon>
    </lineage>
</organism>
<comment type="similarity">
    <text evidence="2">Belongs to the PHP hydrolase family. HisK subfamily.</text>
</comment>
<dbReference type="AlphaFoldDB" id="A0A644UJF9"/>
<dbReference type="SMART" id="SM00481">
    <property type="entry name" value="POLIIIAc"/>
    <property type="match status" value="1"/>
</dbReference>
<feature type="domain" description="Polymerase/histidinol phosphatase N-terminal" evidence="8">
    <location>
        <begin position="5"/>
        <end position="86"/>
    </location>
</feature>
<dbReference type="GO" id="GO:0000105">
    <property type="term" value="P:L-histidine biosynthetic process"/>
    <property type="evidence" value="ECO:0007669"/>
    <property type="project" value="UniProtKB-UniPathway"/>
</dbReference>
<dbReference type="EC" id="3.1.3.15" evidence="3"/>
<dbReference type="Pfam" id="PF02811">
    <property type="entry name" value="PHP"/>
    <property type="match status" value="1"/>
</dbReference>
<dbReference type="SUPFAM" id="SSF89550">
    <property type="entry name" value="PHP domain-like"/>
    <property type="match status" value="1"/>
</dbReference>
<comment type="pathway">
    <text evidence="1">Amino-acid biosynthesis; L-histidine biosynthesis; L-histidine from 5-phospho-alpha-D-ribose 1-diphosphate: step 8/9.</text>
</comment>
<protein>
    <recommendedName>
        <fullName evidence="3">histidinol-phosphatase</fullName>
        <ecNumber evidence="3">3.1.3.15</ecNumber>
    </recommendedName>
</protein>
<evidence type="ECO:0000256" key="6">
    <source>
        <dbReference type="ARBA" id="ARBA00023102"/>
    </source>
</evidence>
<accession>A0A644UJF9</accession>
<evidence type="ECO:0000256" key="7">
    <source>
        <dbReference type="ARBA" id="ARBA00049158"/>
    </source>
</evidence>
<dbReference type="GO" id="GO:0004401">
    <property type="term" value="F:histidinol-phosphatase activity"/>
    <property type="evidence" value="ECO:0007669"/>
    <property type="project" value="UniProtKB-EC"/>
</dbReference>
<proteinExistence type="inferred from homology"/>
<dbReference type="InterPro" id="IPR010140">
    <property type="entry name" value="Histidinol_P_phosphatase_HisJ"/>
</dbReference>
<dbReference type="InterPro" id="IPR003141">
    <property type="entry name" value="Pol/His_phosphatase_N"/>
</dbReference>
<dbReference type="CDD" id="cd12110">
    <property type="entry name" value="PHP_HisPPase_Hisj_like"/>
    <property type="match status" value="1"/>
</dbReference>
<keyword evidence="4" id="KW-0028">Amino-acid biosynthesis</keyword>
<keyword evidence="6" id="KW-0368">Histidine biosynthesis</keyword>
<evidence type="ECO:0000256" key="1">
    <source>
        <dbReference type="ARBA" id="ARBA00004970"/>
    </source>
</evidence>
<evidence type="ECO:0000259" key="8">
    <source>
        <dbReference type="SMART" id="SM00481"/>
    </source>
</evidence>
<dbReference type="NCBIfam" id="TIGR01856">
    <property type="entry name" value="hisJ_fam"/>
    <property type="match status" value="1"/>
</dbReference>
<dbReference type="EMBL" id="VSSQ01000122">
    <property type="protein sequence ID" value="MPL79040.1"/>
    <property type="molecule type" value="Genomic_DNA"/>
</dbReference>